<dbReference type="AlphaFoldDB" id="A0A845BV47"/>
<dbReference type="Pfam" id="PF05489">
    <property type="entry name" value="Phage_tail_X"/>
    <property type="match status" value="1"/>
</dbReference>
<dbReference type="RefSeq" id="WP_160797905.1">
    <property type="nucleotide sequence ID" value="NZ_WSSB01000014.1"/>
</dbReference>
<dbReference type="EMBL" id="WSSB01000014">
    <property type="protein sequence ID" value="MXR38026.1"/>
    <property type="molecule type" value="Genomic_DNA"/>
</dbReference>
<dbReference type="Proteomes" id="UP000467214">
    <property type="component" value="Unassembled WGS sequence"/>
</dbReference>
<accession>A0A845BV47</accession>
<comment type="caution">
    <text evidence="1">The sequence shown here is derived from an EMBL/GenBank/DDBJ whole genome shotgun (WGS) entry which is preliminary data.</text>
</comment>
<evidence type="ECO:0000313" key="2">
    <source>
        <dbReference type="Proteomes" id="UP000467214"/>
    </source>
</evidence>
<gene>
    <name evidence="1" type="ORF">GQF02_13690</name>
</gene>
<reference evidence="1 2" key="1">
    <citation type="submission" date="2019-12" db="EMBL/GenBank/DDBJ databases">
        <title>Neisseriaceae gen. nov. sp. Genome sequencing and assembly.</title>
        <authorList>
            <person name="Liu Z."/>
            <person name="Li A."/>
        </authorList>
    </citation>
    <scope>NUCLEOTIDE SEQUENCE [LARGE SCALE GENOMIC DNA]</scope>
    <source>
        <strain evidence="1 2">B2N2-7</strain>
    </source>
</reference>
<proteinExistence type="predicted"/>
<keyword evidence="2" id="KW-1185">Reference proteome</keyword>
<dbReference type="InterPro" id="IPR008861">
    <property type="entry name" value="GpX-like"/>
</dbReference>
<sequence>MRVIANQGDTVDQICQRHYGRTAGITEQVYAANHGLADLGPILPLGTVVTLPDLPTQPAATTRQLVNLWD</sequence>
<name>A0A845BV47_9NEIS</name>
<protein>
    <submittedName>
        <fullName evidence="1">Phage tail protein</fullName>
    </submittedName>
</protein>
<evidence type="ECO:0000313" key="1">
    <source>
        <dbReference type="EMBL" id="MXR38026.1"/>
    </source>
</evidence>
<organism evidence="1 2">
    <name type="scientific">Craterilacuibacter sinensis</name>
    <dbReference type="NCBI Taxonomy" id="2686017"/>
    <lineage>
        <taxon>Bacteria</taxon>
        <taxon>Pseudomonadati</taxon>
        <taxon>Pseudomonadota</taxon>
        <taxon>Betaproteobacteria</taxon>
        <taxon>Neisseriales</taxon>
        <taxon>Neisseriaceae</taxon>
        <taxon>Craterilacuibacter</taxon>
    </lineage>
</organism>